<organism evidence="1 2">
    <name type="scientific">Pseudoalteromonas holothuriae</name>
    <dbReference type="NCBI Taxonomy" id="2963714"/>
    <lineage>
        <taxon>Bacteria</taxon>
        <taxon>Pseudomonadati</taxon>
        <taxon>Pseudomonadota</taxon>
        <taxon>Gammaproteobacteria</taxon>
        <taxon>Alteromonadales</taxon>
        <taxon>Pseudoalteromonadaceae</taxon>
        <taxon>Pseudoalteromonas</taxon>
    </lineage>
</organism>
<protein>
    <submittedName>
        <fullName evidence="1">Uncharacterized protein</fullName>
    </submittedName>
</protein>
<comment type="caution">
    <text evidence="1">The sequence shown here is derived from an EMBL/GenBank/DDBJ whole genome shotgun (WGS) entry which is preliminary data.</text>
</comment>
<evidence type="ECO:0000313" key="2">
    <source>
        <dbReference type="Proteomes" id="UP001152485"/>
    </source>
</evidence>
<sequence>MKSLEPKEPAIYPLDQNGHFNISCNFGCDVDQELKYVFSFYDTYVGKAQVFNFFEGEQFVKSITLKEYLDEFYPDAQRSSVQSINKNFKSTDFVQPLDMPLDCRYDPDFSCEQWLESDFLDYVINRKFELKVTQEFIDGNENARRVALSLLTANAISGISARLAQALQVIIAERFVTAATSTMLAYLLDDTNWYSSSLTPGDVLVFKGGNIIEVRSGSSSGGGSEGGGGWDGGRDVERGFICVTVYTNSGRGDVPQTVCY</sequence>
<evidence type="ECO:0000313" key="1">
    <source>
        <dbReference type="EMBL" id="CAH9065838.1"/>
    </source>
</evidence>
<name>A0ABM9GM73_9GAMM</name>
<dbReference type="EMBL" id="CAMAPD010000020">
    <property type="protein sequence ID" value="CAH9065838.1"/>
    <property type="molecule type" value="Genomic_DNA"/>
</dbReference>
<dbReference type="Proteomes" id="UP001152485">
    <property type="component" value="Unassembled WGS sequence"/>
</dbReference>
<proteinExistence type="predicted"/>
<gene>
    <name evidence="1" type="ORF">PSECIP111951_03449</name>
</gene>
<dbReference type="RefSeq" id="WP_261594739.1">
    <property type="nucleotide sequence ID" value="NZ_CAMAPD010000020.1"/>
</dbReference>
<accession>A0ABM9GM73</accession>
<reference evidence="1 2" key="1">
    <citation type="submission" date="2022-07" db="EMBL/GenBank/DDBJ databases">
        <authorList>
            <person name="Criscuolo A."/>
        </authorList>
    </citation>
    <scope>NUCLEOTIDE SEQUENCE [LARGE SCALE GENOMIC DNA]</scope>
    <source>
        <strain evidence="2">CIP 111951</strain>
    </source>
</reference>